<evidence type="ECO:0000256" key="1">
    <source>
        <dbReference type="ARBA" id="ARBA00022679"/>
    </source>
</evidence>
<dbReference type="CDD" id="cd03801">
    <property type="entry name" value="GT4_PimA-like"/>
    <property type="match status" value="1"/>
</dbReference>
<dbReference type="OrthoDB" id="9765330at2"/>
<gene>
    <name evidence="3" type="ORF">SAMN04488242_1541</name>
</gene>
<dbReference type="GO" id="GO:0016757">
    <property type="term" value="F:glycosyltransferase activity"/>
    <property type="evidence" value="ECO:0007669"/>
    <property type="project" value="InterPro"/>
</dbReference>
<dbReference type="Proteomes" id="UP000199475">
    <property type="component" value="Unassembled WGS sequence"/>
</dbReference>
<name>A0A1G9JYD2_9ACTN</name>
<dbReference type="PANTHER" id="PTHR12526">
    <property type="entry name" value="GLYCOSYLTRANSFERASE"/>
    <property type="match status" value="1"/>
</dbReference>
<keyword evidence="1 3" id="KW-0808">Transferase</keyword>
<dbReference type="Gene3D" id="3.40.50.2000">
    <property type="entry name" value="Glycogen Phosphorylase B"/>
    <property type="match status" value="2"/>
</dbReference>
<reference evidence="3 4" key="1">
    <citation type="submission" date="2016-10" db="EMBL/GenBank/DDBJ databases">
        <authorList>
            <person name="de Groot N.N."/>
        </authorList>
    </citation>
    <scope>NUCLEOTIDE SEQUENCE [LARGE SCALE GENOMIC DNA]</scope>
    <source>
        <strain evidence="3 4">CGMCC 1.9159</strain>
    </source>
</reference>
<sequence length="342" mass="36523">MARVGFARWRSELPSGGNRYDDELAAGLRRLGMDVREYPVEGPWPLPGEEDRARLAELMTEERHWLVGNIVASAVPELLRRAAAEGRHVTMLLHYFPADDTAMTADECARLAATEEEAVRTVDRVVVTSPWAAREVAARYGRDDAVVAVPGVDPAPLAAGSRADGEPPRLLWLGRLSPGKDPLTLVDVLGMVADLPWVARLVGPDSVDRALTDAVRRRARQSGVADRTELLGERTGQALEAVWAETDLLVHTSRAETYGMVVAEAAARGIPSLVGAGTGAVEAQTAGATFPPGDASALAELLRAWLTDPALAARWRAEASAARAGLPTWADTVRAVATALAR</sequence>
<evidence type="ECO:0000313" key="3">
    <source>
        <dbReference type="EMBL" id="SDL42607.1"/>
    </source>
</evidence>
<dbReference type="AlphaFoldDB" id="A0A1G9JYD2"/>
<protein>
    <submittedName>
        <fullName evidence="3">Glycosyltransferase involved in cell wall bisynthesis</fullName>
    </submittedName>
</protein>
<organism evidence="3 4">
    <name type="scientific">Tessaracoccus oleiagri</name>
    <dbReference type="NCBI Taxonomy" id="686624"/>
    <lineage>
        <taxon>Bacteria</taxon>
        <taxon>Bacillati</taxon>
        <taxon>Actinomycetota</taxon>
        <taxon>Actinomycetes</taxon>
        <taxon>Propionibacteriales</taxon>
        <taxon>Propionibacteriaceae</taxon>
        <taxon>Tessaracoccus</taxon>
    </lineage>
</organism>
<dbReference type="EMBL" id="FNGP01000002">
    <property type="protein sequence ID" value="SDL42607.1"/>
    <property type="molecule type" value="Genomic_DNA"/>
</dbReference>
<dbReference type="SUPFAM" id="SSF53756">
    <property type="entry name" value="UDP-Glycosyltransferase/glycogen phosphorylase"/>
    <property type="match status" value="1"/>
</dbReference>
<accession>A0A1G9JYD2</accession>
<dbReference type="RefSeq" id="WP_093250597.1">
    <property type="nucleotide sequence ID" value="NZ_FNGP01000002.1"/>
</dbReference>
<dbReference type="InterPro" id="IPR001296">
    <property type="entry name" value="Glyco_trans_1"/>
</dbReference>
<feature type="domain" description="Glycosyl transferase family 1" evidence="2">
    <location>
        <begin position="162"/>
        <end position="319"/>
    </location>
</feature>
<dbReference type="PANTHER" id="PTHR12526:SF637">
    <property type="entry name" value="GLYCOSYLTRANSFERASE EPSF-RELATED"/>
    <property type="match status" value="1"/>
</dbReference>
<evidence type="ECO:0000259" key="2">
    <source>
        <dbReference type="Pfam" id="PF00534"/>
    </source>
</evidence>
<keyword evidence="4" id="KW-1185">Reference proteome</keyword>
<proteinExistence type="predicted"/>
<dbReference type="STRING" id="686624.SAMN04488242_1541"/>
<evidence type="ECO:0000313" key="4">
    <source>
        <dbReference type="Proteomes" id="UP000199475"/>
    </source>
</evidence>
<dbReference type="Pfam" id="PF00534">
    <property type="entry name" value="Glycos_transf_1"/>
    <property type="match status" value="1"/>
</dbReference>